<evidence type="ECO:0000313" key="3">
    <source>
        <dbReference type="Proteomes" id="UP000199045"/>
    </source>
</evidence>
<dbReference type="Gene3D" id="3.50.50.60">
    <property type="entry name" value="FAD/NAD(P)-binding domain"/>
    <property type="match status" value="1"/>
</dbReference>
<feature type="domain" description="FAD-binding" evidence="1">
    <location>
        <begin position="16"/>
        <end position="347"/>
    </location>
</feature>
<dbReference type="InterPro" id="IPR002938">
    <property type="entry name" value="FAD-bd"/>
</dbReference>
<evidence type="ECO:0000259" key="1">
    <source>
        <dbReference type="Pfam" id="PF01494"/>
    </source>
</evidence>
<protein>
    <submittedName>
        <fullName evidence="2">2-polyprenyl-6-methoxyphenol hydroxylase</fullName>
    </submittedName>
</protein>
<evidence type="ECO:0000313" key="2">
    <source>
        <dbReference type="EMBL" id="SDH26472.1"/>
    </source>
</evidence>
<dbReference type="Pfam" id="PF01494">
    <property type="entry name" value="FAD_binding_3"/>
    <property type="match status" value="1"/>
</dbReference>
<organism evidence="2 3">
    <name type="scientific">Chitinophaga filiformis</name>
    <name type="common">Myxococcus filiformis</name>
    <name type="synonym">Flexibacter filiformis</name>
    <dbReference type="NCBI Taxonomy" id="104663"/>
    <lineage>
        <taxon>Bacteria</taxon>
        <taxon>Pseudomonadati</taxon>
        <taxon>Bacteroidota</taxon>
        <taxon>Chitinophagia</taxon>
        <taxon>Chitinophagales</taxon>
        <taxon>Chitinophagaceae</taxon>
        <taxon>Chitinophaga</taxon>
    </lineage>
</organism>
<dbReference type="STRING" id="104663.SAMN04488121_11055"/>
<dbReference type="AlphaFoldDB" id="A0A1G8AZM7"/>
<dbReference type="InterPro" id="IPR051704">
    <property type="entry name" value="FAD_aromatic-hydroxylase"/>
</dbReference>
<dbReference type="PANTHER" id="PTHR46865">
    <property type="entry name" value="OXIDOREDUCTASE-RELATED"/>
    <property type="match status" value="1"/>
</dbReference>
<dbReference type="PRINTS" id="PR00420">
    <property type="entry name" value="RNGMNOXGNASE"/>
</dbReference>
<accession>A0A1G8AZM7</accession>
<dbReference type="PANTHER" id="PTHR46865:SF2">
    <property type="entry name" value="MONOOXYGENASE"/>
    <property type="match status" value="1"/>
</dbReference>
<dbReference type="EMBL" id="FNBN01000010">
    <property type="protein sequence ID" value="SDH26472.1"/>
    <property type="molecule type" value="Genomic_DNA"/>
</dbReference>
<proteinExistence type="predicted"/>
<sequence length="404" mass="45627">MLLYNEGYFSRMKTNTILISGASIAGPALAFWLTRYGFKVTVVERAPTIRPGGYAVDFRGTAIQVLKKMGLYEEIKKHETRAGKITLVDEQDKKIASFPDSFTSGELEIMRGDLANILYEASKEHTEYIFDDTIVGMRECGDGVNVTFDHKAPRKFDLVLGADGLHSKVRSIAFGNESNYIHHLGLYIAIFTTPQFINLGMDGLYYGVPGKRMGMFGARNGTEARASFYFASEAFGYNYRDVEQQKQIITARFSGEKWHTRQMLKLMDNAPDFYFDSISQIKMDCWSKGRIALIGDAAHCASPMSGMGTSMAIIGAYILAGELKAANGDYKTAFTSYESQMRDFVQSCQDLAKGVDWFVPKTRFKQWMSRQLWRLLPYTPWKNMMIELPLKIANSITVKEYSPE</sequence>
<reference evidence="2 3" key="1">
    <citation type="submission" date="2016-10" db="EMBL/GenBank/DDBJ databases">
        <authorList>
            <person name="de Groot N.N."/>
        </authorList>
    </citation>
    <scope>NUCLEOTIDE SEQUENCE [LARGE SCALE GENOMIC DNA]</scope>
    <source>
        <strain evidence="2 3">DSM 527</strain>
    </source>
</reference>
<dbReference type="SUPFAM" id="SSF51905">
    <property type="entry name" value="FAD/NAD(P)-binding domain"/>
    <property type="match status" value="1"/>
</dbReference>
<name>A0A1G8AZM7_CHIFI</name>
<dbReference type="Gene3D" id="3.30.9.10">
    <property type="entry name" value="D-Amino Acid Oxidase, subunit A, domain 2"/>
    <property type="match status" value="1"/>
</dbReference>
<gene>
    <name evidence="2" type="ORF">SAMN04488121_11055</name>
</gene>
<dbReference type="GO" id="GO:0071949">
    <property type="term" value="F:FAD binding"/>
    <property type="evidence" value="ECO:0007669"/>
    <property type="project" value="InterPro"/>
</dbReference>
<dbReference type="InterPro" id="IPR036188">
    <property type="entry name" value="FAD/NAD-bd_sf"/>
</dbReference>
<dbReference type="Proteomes" id="UP000199045">
    <property type="component" value="Unassembled WGS sequence"/>
</dbReference>